<evidence type="ECO:0000313" key="1">
    <source>
        <dbReference type="EMBL" id="GAA0230172.1"/>
    </source>
</evidence>
<sequence>MTSLVITTYAEIVERERFNLNQEVTHDNFKSLVCSIQLQKNEEKLASCQIQKKKSTCNHHFMNGYLVETKNGIEAMIGGNCGDIYFKLNETFTIQRNRLRNELELEALISSITKQLLTIDETRVNNLYKHSKTISKKIRLLRGSYPELAKKSLENMAKVKNATVSIEVDYDETDSNGKKIHNWTNENIGNIKGIYIWNYQDNIGHIISLINELKITLPIINADKKHGIKQLKKWSQILSSITEIDREIERAHTEYLSFMEPRNILMTTLLITNREKRLNIIEDHLENKDNLNPETILSNFENDIRKEFKNKNFKLVA</sequence>
<gene>
    <name evidence="1" type="ORF">GCM10008964_21920</name>
</gene>
<protein>
    <submittedName>
        <fullName evidence="1">Uncharacterized protein</fullName>
    </submittedName>
</protein>
<comment type="caution">
    <text evidence="1">The sequence shown here is derived from an EMBL/GenBank/DDBJ whole genome shotgun (WGS) entry which is preliminary data.</text>
</comment>
<reference evidence="1 2" key="1">
    <citation type="journal article" date="2019" name="Int. J. Syst. Evol. Microbiol.">
        <title>The Global Catalogue of Microorganisms (GCM) 10K type strain sequencing project: providing services to taxonomists for standard genome sequencing and annotation.</title>
        <authorList>
            <consortium name="The Broad Institute Genomics Platform"/>
            <consortium name="The Broad Institute Genome Sequencing Center for Infectious Disease"/>
            <person name="Wu L."/>
            <person name="Ma J."/>
        </authorList>
    </citation>
    <scope>NUCLEOTIDE SEQUENCE [LARGE SCALE GENOMIC DNA]</scope>
    <source>
        <strain evidence="1 2">JCM 6886</strain>
    </source>
</reference>
<proteinExistence type="predicted"/>
<evidence type="ECO:0000313" key="2">
    <source>
        <dbReference type="Proteomes" id="UP001501476"/>
    </source>
</evidence>
<dbReference type="Proteomes" id="UP001501476">
    <property type="component" value="Unassembled WGS sequence"/>
</dbReference>
<accession>A0ABN0TU29</accession>
<dbReference type="RefSeq" id="WP_286304739.1">
    <property type="nucleotide sequence ID" value="NZ_AP027741.1"/>
</dbReference>
<organism evidence="1 2">
    <name type="scientific">Methylophaga marina</name>
    <dbReference type="NCBI Taxonomy" id="45495"/>
    <lineage>
        <taxon>Bacteria</taxon>
        <taxon>Pseudomonadati</taxon>
        <taxon>Pseudomonadota</taxon>
        <taxon>Gammaproteobacteria</taxon>
        <taxon>Thiotrichales</taxon>
        <taxon>Piscirickettsiaceae</taxon>
        <taxon>Methylophaga</taxon>
    </lineage>
</organism>
<dbReference type="EMBL" id="BAAADG010000009">
    <property type="protein sequence ID" value="GAA0230172.1"/>
    <property type="molecule type" value="Genomic_DNA"/>
</dbReference>
<keyword evidence="2" id="KW-1185">Reference proteome</keyword>
<name>A0ABN0TU29_9GAMM</name>